<reference evidence="1 2" key="1">
    <citation type="submission" date="2023-03" db="EMBL/GenBank/DDBJ databases">
        <title>Thalassotalea loyana LMG 22536T draft genome sequence.</title>
        <authorList>
            <person name="Sawabe T."/>
        </authorList>
    </citation>
    <scope>NUCLEOTIDE SEQUENCE [LARGE SCALE GENOMIC DNA]</scope>
    <source>
        <strain evidence="1 2">LMG 22536</strain>
    </source>
</reference>
<accession>A0ABQ6HED7</accession>
<dbReference type="Pfam" id="PF02597">
    <property type="entry name" value="ThiS"/>
    <property type="match status" value="1"/>
</dbReference>
<dbReference type="SUPFAM" id="SSF54285">
    <property type="entry name" value="MoaD/ThiS"/>
    <property type="match status" value="1"/>
</dbReference>
<protein>
    <submittedName>
        <fullName evidence="1">Molybdopterin synthase sulfur carrier subunit</fullName>
    </submittedName>
</protein>
<dbReference type="Proteomes" id="UP001157134">
    <property type="component" value="Unassembled WGS sequence"/>
</dbReference>
<dbReference type="NCBIfam" id="TIGR01682">
    <property type="entry name" value="moaD"/>
    <property type="match status" value="1"/>
</dbReference>
<evidence type="ECO:0000313" key="1">
    <source>
        <dbReference type="EMBL" id="GLX85246.1"/>
    </source>
</evidence>
<name>A0ABQ6HED7_9GAMM</name>
<proteinExistence type="predicted"/>
<comment type="caution">
    <text evidence="1">The sequence shown here is derived from an EMBL/GenBank/DDBJ whole genome shotgun (WGS) entry which is preliminary data.</text>
</comment>
<dbReference type="InterPro" id="IPR012675">
    <property type="entry name" value="Beta-grasp_dom_sf"/>
</dbReference>
<dbReference type="CDD" id="cd00754">
    <property type="entry name" value="Ubl_MoaD"/>
    <property type="match status" value="1"/>
</dbReference>
<keyword evidence="2" id="KW-1185">Reference proteome</keyword>
<dbReference type="RefSeq" id="WP_284297150.1">
    <property type="nucleotide sequence ID" value="NZ_BSSV01000002.1"/>
</dbReference>
<dbReference type="EMBL" id="BSSV01000002">
    <property type="protein sequence ID" value="GLX85246.1"/>
    <property type="molecule type" value="Genomic_DNA"/>
</dbReference>
<evidence type="ECO:0000313" key="2">
    <source>
        <dbReference type="Proteomes" id="UP001157134"/>
    </source>
</evidence>
<dbReference type="InterPro" id="IPR003749">
    <property type="entry name" value="ThiS/MoaD-like"/>
</dbReference>
<organism evidence="1 2">
    <name type="scientific">Thalassotalea loyana</name>
    <dbReference type="NCBI Taxonomy" id="280483"/>
    <lineage>
        <taxon>Bacteria</taxon>
        <taxon>Pseudomonadati</taxon>
        <taxon>Pseudomonadota</taxon>
        <taxon>Gammaproteobacteria</taxon>
        <taxon>Alteromonadales</taxon>
        <taxon>Colwelliaceae</taxon>
        <taxon>Thalassotalea</taxon>
    </lineage>
</organism>
<sequence>MSDKVTIKFFASLREELDCEITSLDITNDVKTVADVKNALVAIYPNWETALSNGKLLNAVNHNMVSSDHSISADDEIAFFPPVTGG</sequence>
<gene>
    <name evidence="1" type="primary">moaD</name>
    <name evidence="1" type="ORF">tloyanaT_14980</name>
</gene>
<dbReference type="Gene3D" id="3.10.20.30">
    <property type="match status" value="1"/>
</dbReference>
<dbReference type="InterPro" id="IPR016155">
    <property type="entry name" value="Mopterin_synth/thiamin_S_b"/>
</dbReference>